<evidence type="ECO:0000313" key="2">
    <source>
        <dbReference type="Proteomes" id="UP000062260"/>
    </source>
</evidence>
<name>A0A0X8FLQ6_9LACT</name>
<dbReference type="KEGG" id="auh:AWM75_06375"/>
<evidence type="ECO:0000313" key="1">
    <source>
        <dbReference type="EMBL" id="AMB99631.1"/>
    </source>
</evidence>
<protein>
    <submittedName>
        <fullName evidence="1">Uncharacterized protein</fullName>
    </submittedName>
</protein>
<reference evidence="2" key="2">
    <citation type="submission" date="2016-01" db="EMBL/GenBank/DDBJ databases">
        <title>Six Aerococcus type strain genome sequencing and assembly using PacBio and Illumina Hiseq.</title>
        <authorList>
            <person name="Carkaci D."/>
            <person name="Dargis R."/>
            <person name="Nielsen X.C."/>
            <person name="Skovgaard O."/>
            <person name="Fuursted K."/>
            <person name="Christensen J.J."/>
        </authorList>
    </citation>
    <scope>NUCLEOTIDE SEQUENCE [LARGE SCALE GENOMIC DNA]</scope>
    <source>
        <strain evidence="2">CCUG42038B</strain>
    </source>
</reference>
<reference evidence="1 2" key="1">
    <citation type="journal article" date="2016" name="Genome Announc.">
        <title>Complete Genome Sequences of Aerococcus christensenii CCUG 28831T, Aerococcus sanguinicola CCUG 43001T, Aerococcus urinae CCUG 36881T, Aerococcus urinaeequi CCUG 28094T, Aerococcus urinaehominis CCUG 42038 BT, and Aerococcus viridans CCUG 4311T.</title>
        <authorList>
            <person name="Carkaci D."/>
            <person name="Dargis R."/>
            <person name="Nielsen X.C."/>
            <person name="Skovgaard O."/>
            <person name="Fuursted K."/>
            <person name="Christensen J.J."/>
        </authorList>
    </citation>
    <scope>NUCLEOTIDE SEQUENCE [LARGE SCALE GENOMIC DNA]</scope>
    <source>
        <strain evidence="1 2">CCUG42038B</strain>
    </source>
</reference>
<dbReference type="AlphaFoldDB" id="A0A0X8FLQ6"/>
<accession>A0A0X8FLQ6</accession>
<dbReference type="EMBL" id="CP014163">
    <property type="protein sequence ID" value="AMB99631.1"/>
    <property type="molecule type" value="Genomic_DNA"/>
</dbReference>
<dbReference type="Gene3D" id="3.40.30.10">
    <property type="entry name" value="Glutaredoxin"/>
    <property type="match status" value="1"/>
</dbReference>
<dbReference type="SUPFAM" id="SSF52833">
    <property type="entry name" value="Thioredoxin-like"/>
    <property type="match status" value="1"/>
</dbReference>
<proteinExistence type="predicted"/>
<keyword evidence="2" id="KW-1185">Reference proteome</keyword>
<dbReference type="Proteomes" id="UP000062260">
    <property type="component" value="Chromosome"/>
</dbReference>
<dbReference type="STRING" id="128944.AWM75_06375"/>
<dbReference type="OrthoDB" id="2156137at2"/>
<dbReference type="InterPro" id="IPR036249">
    <property type="entry name" value="Thioredoxin-like_sf"/>
</dbReference>
<dbReference type="Pfam" id="PF13743">
    <property type="entry name" value="Thioredoxin_5"/>
    <property type="match status" value="1"/>
</dbReference>
<organism evidence="1 2">
    <name type="scientific">Aerococcus urinaehominis</name>
    <dbReference type="NCBI Taxonomy" id="128944"/>
    <lineage>
        <taxon>Bacteria</taxon>
        <taxon>Bacillati</taxon>
        <taxon>Bacillota</taxon>
        <taxon>Bacilli</taxon>
        <taxon>Lactobacillales</taxon>
        <taxon>Aerococcaceae</taxon>
        <taxon>Aerococcus</taxon>
    </lineage>
</organism>
<gene>
    <name evidence="1" type="ORF">AWM75_06375</name>
</gene>
<sequence>MTDLDHQDHKAVDENIFELFLFVNPLGSACYNCEQEILKFISETDKRVFFRFITFHNFQLVNQYLAMSKQETLSLADRNILFKTMQQVALGYRAALFQGKKLGREYLLRMQKHFSILGEEYSLERSIALMADTKLDIDMFLEDIESDFVKEDYLNDQKLAMQMQIRTNPSLVLFDNNNFQYGLRIESDITADHLHKLTSGQACIKYNQEPTCDAVQSNKSTGQLIKLSDYSGKPL</sequence>
<dbReference type="RefSeq" id="WP_067979760.1">
    <property type="nucleotide sequence ID" value="NZ_CP014163.1"/>
</dbReference>